<evidence type="ECO:0000313" key="10">
    <source>
        <dbReference type="EMBL" id="KMT60500.1"/>
    </source>
</evidence>
<dbReference type="NCBIfam" id="TIGR00029">
    <property type="entry name" value="S20"/>
    <property type="match status" value="1"/>
</dbReference>
<protein>
    <recommendedName>
        <fullName evidence="7 8">Small ribosomal subunit protein bS20</fullName>
    </recommendedName>
</protein>
<dbReference type="FunFam" id="1.20.58.110:FF:000001">
    <property type="entry name" value="30S ribosomal protein S20"/>
    <property type="match status" value="1"/>
</dbReference>
<comment type="function">
    <text evidence="1 8">Binds directly to 16S ribosomal RNA.</text>
</comment>
<dbReference type="RefSeq" id="WP_007473348.1">
    <property type="nucleotide sequence ID" value="NZ_KQ130610.1"/>
</dbReference>
<evidence type="ECO:0000313" key="11">
    <source>
        <dbReference type="Proteomes" id="UP000052258"/>
    </source>
</evidence>
<evidence type="ECO:0000256" key="8">
    <source>
        <dbReference type="HAMAP-Rule" id="MF_00500"/>
    </source>
</evidence>
<dbReference type="AlphaFoldDB" id="A0A0J8GCZ7"/>
<evidence type="ECO:0000256" key="7">
    <source>
        <dbReference type="ARBA" id="ARBA00035136"/>
    </source>
</evidence>
<evidence type="ECO:0000256" key="6">
    <source>
        <dbReference type="ARBA" id="ARBA00023274"/>
    </source>
</evidence>
<organism evidence="10 11">
    <name type="scientific">Listeria fleischmannii 1991</name>
    <dbReference type="NCBI Taxonomy" id="1430899"/>
    <lineage>
        <taxon>Bacteria</taxon>
        <taxon>Bacillati</taxon>
        <taxon>Bacillota</taxon>
        <taxon>Bacilli</taxon>
        <taxon>Bacillales</taxon>
        <taxon>Listeriaceae</taxon>
        <taxon>Listeria</taxon>
    </lineage>
</organism>
<keyword evidence="4 8" id="KW-0694">RNA-binding</keyword>
<comment type="caution">
    <text evidence="10">The sequence shown here is derived from an EMBL/GenBank/DDBJ whole genome shotgun (WGS) entry which is preliminary data.</text>
</comment>
<keyword evidence="6 8" id="KW-0687">Ribonucleoprotein</keyword>
<keyword evidence="3 8" id="KW-0699">rRNA-binding</keyword>
<dbReference type="EMBL" id="AZHO01000007">
    <property type="protein sequence ID" value="KMT60500.1"/>
    <property type="molecule type" value="Genomic_DNA"/>
</dbReference>
<name>A0A0J8GCZ7_9LIST</name>
<reference evidence="10 11" key="1">
    <citation type="journal article" date="2015" name="Genome Biol. Evol.">
        <title>Comparative Genomics of Listeria Sensu Lato: Genus-Wide Differences in Evolutionary Dynamics and the Progressive Gain of Complex, Potentially Pathogenicity-Related Traits through Lateral Gene Transfer.</title>
        <authorList>
            <person name="Chiara M."/>
            <person name="Caruso M."/>
            <person name="D'Erchia A.M."/>
            <person name="Manzari C."/>
            <person name="Fraccalvieri R."/>
            <person name="Goffredo E."/>
            <person name="Latorre L."/>
            <person name="Miccolupo A."/>
            <person name="Padalino I."/>
            <person name="Santagada G."/>
            <person name="Chiocco D."/>
            <person name="Pesole G."/>
            <person name="Horner D.S."/>
            <person name="Parisi A."/>
        </authorList>
    </citation>
    <scope>NUCLEOTIDE SEQUENCE [LARGE SCALE GENOMIC DNA]</scope>
    <source>
        <strain evidence="10 11">1991</strain>
    </source>
</reference>
<evidence type="ECO:0000256" key="1">
    <source>
        <dbReference type="ARBA" id="ARBA00003134"/>
    </source>
</evidence>
<dbReference type="SUPFAM" id="SSF46992">
    <property type="entry name" value="Ribosomal protein S20"/>
    <property type="match status" value="1"/>
</dbReference>
<evidence type="ECO:0000256" key="3">
    <source>
        <dbReference type="ARBA" id="ARBA00022730"/>
    </source>
</evidence>
<comment type="similarity">
    <text evidence="2 8">Belongs to the bacterial ribosomal protein bS20 family.</text>
</comment>
<dbReference type="PANTHER" id="PTHR33398">
    <property type="entry name" value="30S RIBOSOMAL PROTEIN S20"/>
    <property type="match status" value="1"/>
</dbReference>
<dbReference type="Gene3D" id="1.20.58.110">
    <property type="entry name" value="Ribosomal protein S20"/>
    <property type="match status" value="1"/>
</dbReference>
<keyword evidence="5 8" id="KW-0689">Ribosomal protein</keyword>
<dbReference type="Pfam" id="PF01649">
    <property type="entry name" value="Ribosomal_S20p"/>
    <property type="match status" value="1"/>
</dbReference>
<proteinExistence type="inferred from homology"/>
<feature type="region of interest" description="Disordered" evidence="9">
    <location>
        <begin position="1"/>
        <end position="27"/>
    </location>
</feature>
<dbReference type="PATRIC" id="fig|1430899.3.peg.652"/>
<dbReference type="GO" id="GO:0003735">
    <property type="term" value="F:structural constituent of ribosome"/>
    <property type="evidence" value="ECO:0007669"/>
    <property type="project" value="InterPro"/>
</dbReference>
<dbReference type="InterPro" id="IPR036510">
    <property type="entry name" value="Ribosomal_bS20_sf"/>
</dbReference>
<evidence type="ECO:0000256" key="5">
    <source>
        <dbReference type="ARBA" id="ARBA00022980"/>
    </source>
</evidence>
<gene>
    <name evidence="8" type="primary">rpsT</name>
    <name evidence="10" type="ORF">X560_0628</name>
</gene>
<sequence>MPNIKSAIKRVKTTETRNSRNVAQRSAMRTAIKKVEEAAATNADNKEELFVAASKKIDSAVSKGLIHKNKAARNKSRLAAKVK</sequence>
<accession>A0A0J8GCZ7</accession>
<dbReference type="GO" id="GO:0005829">
    <property type="term" value="C:cytosol"/>
    <property type="evidence" value="ECO:0007669"/>
    <property type="project" value="TreeGrafter"/>
</dbReference>
<keyword evidence="11" id="KW-1185">Reference proteome</keyword>
<dbReference type="PANTHER" id="PTHR33398:SF1">
    <property type="entry name" value="SMALL RIBOSOMAL SUBUNIT PROTEIN BS20C"/>
    <property type="match status" value="1"/>
</dbReference>
<dbReference type="OrthoDB" id="9808392at2"/>
<dbReference type="GO" id="GO:0070181">
    <property type="term" value="F:small ribosomal subunit rRNA binding"/>
    <property type="evidence" value="ECO:0007669"/>
    <property type="project" value="TreeGrafter"/>
</dbReference>
<dbReference type="GO" id="GO:0006412">
    <property type="term" value="P:translation"/>
    <property type="evidence" value="ECO:0007669"/>
    <property type="project" value="UniProtKB-UniRule"/>
</dbReference>
<evidence type="ECO:0000256" key="9">
    <source>
        <dbReference type="SAM" id="MobiDB-lite"/>
    </source>
</evidence>
<evidence type="ECO:0000256" key="2">
    <source>
        <dbReference type="ARBA" id="ARBA00007634"/>
    </source>
</evidence>
<evidence type="ECO:0000256" key="4">
    <source>
        <dbReference type="ARBA" id="ARBA00022884"/>
    </source>
</evidence>
<dbReference type="InterPro" id="IPR002583">
    <property type="entry name" value="Ribosomal_bS20"/>
</dbReference>
<dbReference type="Proteomes" id="UP000052258">
    <property type="component" value="Unassembled WGS sequence"/>
</dbReference>
<dbReference type="GO" id="GO:0015935">
    <property type="term" value="C:small ribosomal subunit"/>
    <property type="evidence" value="ECO:0007669"/>
    <property type="project" value="TreeGrafter"/>
</dbReference>
<dbReference type="HAMAP" id="MF_00500">
    <property type="entry name" value="Ribosomal_bS20"/>
    <property type="match status" value="1"/>
</dbReference>